<evidence type="ECO:0000313" key="1">
    <source>
        <dbReference type="EMBL" id="KAI8547638.1"/>
    </source>
</evidence>
<organism evidence="1 2">
    <name type="scientific">Rhododendron molle</name>
    <name type="common">Chinese azalea</name>
    <name type="synonym">Azalea mollis</name>
    <dbReference type="NCBI Taxonomy" id="49168"/>
    <lineage>
        <taxon>Eukaryota</taxon>
        <taxon>Viridiplantae</taxon>
        <taxon>Streptophyta</taxon>
        <taxon>Embryophyta</taxon>
        <taxon>Tracheophyta</taxon>
        <taxon>Spermatophyta</taxon>
        <taxon>Magnoliopsida</taxon>
        <taxon>eudicotyledons</taxon>
        <taxon>Gunneridae</taxon>
        <taxon>Pentapetalae</taxon>
        <taxon>asterids</taxon>
        <taxon>Ericales</taxon>
        <taxon>Ericaceae</taxon>
        <taxon>Ericoideae</taxon>
        <taxon>Rhodoreae</taxon>
        <taxon>Rhododendron</taxon>
    </lineage>
</organism>
<comment type="caution">
    <text evidence="1">The sequence shown here is derived from an EMBL/GenBank/DDBJ whole genome shotgun (WGS) entry which is preliminary data.</text>
</comment>
<keyword evidence="2" id="KW-1185">Reference proteome</keyword>
<proteinExistence type="predicted"/>
<gene>
    <name evidence="1" type="ORF">RHMOL_Rhmol07G0210900</name>
</gene>
<sequence length="70" mass="7922">MLVKWVPELRHYAPLVPIVLVGTKMVSISLYVHMNGEELKKQIGAVAYLECSSKTQQVLMKVVHWQLCVG</sequence>
<evidence type="ECO:0000313" key="2">
    <source>
        <dbReference type="Proteomes" id="UP001062846"/>
    </source>
</evidence>
<dbReference type="EMBL" id="CM046394">
    <property type="protein sequence ID" value="KAI8547638.1"/>
    <property type="molecule type" value="Genomic_DNA"/>
</dbReference>
<protein>
    <submittedName>
        <fullName evidence="1">Uncharacterized protein</fullName>
    </submittedName>
</protein>
<accession>A0ACC0N2U3</accession>
<name>A0ACC0N2U3_RHOML</name>
<reference evidence="1" key="1">
    <citation type="submission" date="2022-02" db="EMBL/GenBank/DDBJ databases">
        <title>Plant Genome Project.</title>
        <authorList>
            <person name="Zhang R.-G."/>
        </authorList>
    </citation>
    <scope>NUCLEOTIDE SEQUENCE</scope>
    <source>
        <strain evidence="1">AT1</strain>
    </source>
</reference>
<dbReference type="Proteomes" id="UP001062846">
    <property type="component" value="Chromosome 7"/>
</dbReference>